<dbReference type="PROSITE" id="PS50222">
    <property type="entry name" value="EF_HAND_2"/>
    <property type="match status" value="2"/>
</dbReference>
<keyword evidence="3" id="KW-0175">Coiled coil</keyword>
<evidence type="ECO:0008006" key="9">
    <source>
        <dbReference type="Google" id="ProtNLM"/>
    </source>
</evidence>
<dbReference type="Pfam" id="PF12763">
    <property type="entry name" value="EH"/>
    <property type="match status" value="3"/>
</dbReference>
<organism evidence="7 8">
    <name type="scientific">Oncorhynchus tshawytscha</name>
    <name type="common">Chinook salmon</name>
    <name type="synonym">Salmo tshawytscha</name>
    <dbReference type="NCBI Taxonomy" id="74940"/>
    <lineage>
        <taxon>Eukaryota</taxon>
        <taxon>Metazoa</taxon>
        <taxon>Chordata</taxon>
        <taxon>Craniata</taxon>
        <taxon>Vertebrata</taxon>
        <taxon>Euteleostomi</taxon>
        <taxon>Actinopterygii</taxon>
        <taxon>Neopterygii</taxon>
        <taxon>Teleostei</taxon>
        <taxon>Protacanthopterygii</taxon>
        <taxon>Salmoniformes</taxon>
        <taxon>Salmonidae</taxon>
        <taxon>Salmoninae</taxon>
        <taxon>Oncorhynchus</taxon>
    </lineage>
</organism>
<dbReference type="Proteomes" id="UP000694402">
    <property type="component" value="Unassembled WGS sequence"/>
</dbReference>
<feature type="region of interest" description="Disordered" evidence="4">
    <location>
        <begin position="529"/>
        <end position="587"/>
    </location>
</feature>
<dbReference type="InterPro" id="IPR003903">
    <property type="entry name" value="UIM_dom"/>
</dbReference>
<dbReference type="PROSITE" id="PS50031">
    <property type="entry name" value="EH"/>
    <property type="match status" value="3"/>
</dbReference>
<feature type="region of interest" description="Disordered" evidence="4">
    <location>
        <begin position="226"/>
        <end position="254"/>
    </location>
</feature>
<dbReference type="GeneTree" id="ENSGT00940000155751"/>
<feature type="domain" description="EF-hand" evidence="6">
    <location>
        <begin position="256"/>
        <end position="291"/>
    </location>
</feature>
<evidence type="ECO:0000256" key="4">
    <source>
        <dbReference type="SAM" id="MobiDB-lite"/>
    </source>
</evidence>
<feature type="region of interest" description="Disordered" evidence="4">
    <location>
        <begin position="697"/>
        <end position="738"/>
    </location>
</feature>
<accession>A0A8C8BTF0</accession>
<dbReference type="Gene3D" id="1.10.287.1490">
    <property type="match status" value="1"/>
</dbReference>
<name>A0A8C8BTF0_ONCTS</name>
<keyword evidence="8" id="KW-1185">Reference proteome</keyword>
<dbReference type="SMART" id="SM00027">
    <property type="entry name" value="EH"/>
    <property type="match status" value="3"/>
</dbReference>
<gene>
    <name evidence="7" type="primary">EPS15</name>
</gene>
<protein>
    <recommendedName>
        <fullName evidence="9">Epidermal growth factor receptor pathway substrate 15</fullName>
    </recommendedName>
</protein>
<dbReference type="AlphaFoldDB" id="A0A8C8BTF0"/>
<evidence type="ECO:0000256" key="2">
    <source>
        <dbReference type="ARBA" id="ARBA00022837"/>
    </source>
</evidence>
<feature type="coiled-coil region" evidence="3">
    <location>
        <begin position="775"/>
        <end position="806"/>
    </location>
</feature>
<dbReference type="GO" id="GO:0006897">
    <property type="term" value="P:endocytosis"/>
    <property type="evidence" value="ECO:0007669"/>
    <property type="project" value="TreeGrafter"/>
</dbReference>
<dbReference type="CDD" id="cd00052">
    <property type="entry name" value="EH"/>
    <property type="match status" value="3"/>
</dbReference>
<feature type="domain" description="EH" evidence="5">
    <location>
        <begin position="125"/>
        <end position="213"/>
    </location>
</feature>
<dbReference type="GO" id="GO:0005509">
    <property type="term" value="F:calcium ion binding"/>
    <property type="evidence" value="ECO:0007669"/>
    <property type="project" value="InterPro"/>
</dbReference>
<feature type="domain" description="EH" evidence="5">
    <location>
        <begin position="257"/>
        <end position="347"/>
    </location>
</feature>
<evidence type="ECO:0000256" key="3">
    <source>
        <dbReference type="SAM" id="Coils"/>
    </source>
</evidence>
<evidence type="ECO:0000259" key="6">
    <source>
        <dbReference type="PROSITE" id="PS50222"/>
    </source>
</evidence>
<evidence type="ECO:0000313" key="7">
    <source>
        <dbReference type="Ensembl" id="ENSOTSP00005001338.2"/>
    </source>
</evidence>
<dbReference type="Gene3D" id="1.10.238.10">
    <property type="entry name" value="EF-hand"/>
    <property type="match status" value="3"/>
</dbReference>
<feature type="compositionally biased region" description="Pro residues" evidence="4">
    <location>
        <begin position="547"/>
        <end position="564"/>
    </location>
</feature>
<dbReference type="InterPro" id="IPR011992">
    <property type="entry name" value="EF-hand-dom_pair"/>
</dbReference>
<proteinExistence type="predicted"/>
<feature type="domain" description="EH" evidence="5">
    <location>
        <begin position="13"/>
        <end position="102"/>
    </location>
</feature>
<evidence type="ECO:0000259" key="5">
    <source>
        <dbReference type="PROSITE" id="PS50031"/>
    </source>
</evidence>
<dbReference type="InterPro" id="IPR002048">
    <property type="entry name" value="EF_hand_dom"/>
</dbReference>
<keyword evidence="2" id="KW-0106">Calcium</keyword>
<dbReference type="SUPFAM" id="SSF47473">
    <property type="entry name" value="EF-hand"/>
    <property type="match status" value="3"/>
</dbReference>
<reference evidence="7" key="1">
    <citation type="submission" date="2025-08" db="UniProtKB">
        <authorList>
            <consortium name="Ensembl"/>
        </authorList>
    </citation>
    <scope>IDENTIFICATION</scope>
</reference>
<sequence>MAASLSLTQLSSGNPLYDKYYRQVDPSGSGRVAAADAALFLKRSGLADLVLGKIWDLADSDRKGCLNDQQFFIALRLVACAQNGLEVALKSLNLAVPPPKFHDTSSPLLPGGVSIDSPWVVKTEEKLKFDAIFESLSPVGGMLSGEKVKPVLLNSKLPVDVLGRVWELSDLDRDGMLDRDEFAVVMYLVYRALEGEPIPMSLPTTLVPPSKRKKLPVSVPPVMPLLPSPPSIKERRSSHSGSKTLPSKPAWAVSPPDKAKYDEVFAKTDLDMDGLVSGPEVRDIFLKTGLPSATLAHIWELCDIGDIGKLTREQFALALHLINQKLTKGVDPPQNLCPEMIPPSDRLTNLAADFSAIKELDSLSNEIELQNEVQKESGVLQRLQSQRQEVQDALEELDQQKTTLEEQLGHIRQQCSHENQLISSLEVEHAEQEQRIEEYEEQLVQAREELLRLQEETQHLEEKVQAAREQLTPLQESVRDSFSQVSQVSLLRLTIITTTVVAWCKDLMVVRQNKINDFIVIGVNSDFTNQVESPEPEGRPESTEPPQATPPALPPQTTPPPLPAQPTMSPTTSPPPLPGMDFFQSDPFIDHDPFKDDPFGKADVSYPFGGDPFKGTDPFAADSFFKQSLAAPFPSADSFTLDLTAATNDPFAPGGTAVNTGSDPDPFAAVFGNESFGLGFADFSALAKSNSCDPFASSNPSNNKNLFKEDSQPSSPDVPPALPPKTGTPTRPPPPPPGQCSDGAVLCLCVCFCVFLCGVKQQYPTEEDMIEWATRESEREEKVRLARQAQQEQEDLELAIALSKSEFS</sequence>
<dbReference type="GO" id="GO:0030132">
    <property type="term" value="C:clathrin coat of coated pit"/>
    <property type="evidence" value="ECO:0007669"/>
    <property type="project" value="TreeGrafter"/>
</dbReference>
<dbReference type="FunFam" id="1.10.238.10:FF:000074">
    <property type="entry name" value="epidermal growth factor receptor substrate 15 isoform X1"/>
    <property type="match status" value="1"/>
</dbReference>
<feature type="coiled-coil region" evidence="3">
    <location>
        <begin position="373"/>
        <end position="470"/>
    </location>
</feature>
<dbReference type="InterPro" id="IPR000261">
    <property type="entry name" value="EH_dom"/>
</dbReference>
<dbReference type="PANTHER" id="PTHR11216">
    <property type="entry name" value="EH DOMAIN"/>
    <property type="match status" value="1"/>
</dbReference>
<reference evidence="7" key="2">
    <citation type="submission" date="2025-09" db="UniProtKB">
        <authorList>
            <consortium name="Ensembl"/>
        </authorList>
    </citation>
    <scope>IDENTIFICATION</scope>
</reference>
<keyword evidence="1" id="KW-0479">Metal-binding</keyword>
<evidence type="ECO:0000313" key="8">
    <source>
        <dbReference type="Proteomes" id="UP000694402"/>
    </source>
</evidence>
<dbReference type="GO" id="GO:0016197">
    <property type="term" value="P:endosomal transport"/>
    <property type="evidence" value="ECO:0007669"/>
    <property type="project" value="TreeGrafter"/>
</dbReference>
<dbReference type="GO" id="GO:0045296">
    <property type="term" value="F:cadherin binding"/>
    <property type="evidence" value="ECO:0007669"/>
    <property type="project" value="TreeGrafter"/>
</dbReference>
<dbReference type="InterPro" id="IPR018247">
    <property type="entry name" value="EF_Hand_1_Ca_BS"/>
</dbReference>
<feature type="domain" description="EF-hand" evidence="6">
    <location>
        <begin position="157"/>
        <end position="192"/>
    </location>
</feature>
<dbReference type="Ensembl" id="ENSOTST00005001498.2">
    <property type="protein sequence ID" value="ENSOTSP00005001338.2"/>
    <property type="gene ID" value="ENSOTSG00005000737.2"/>
</dbReference>
<dbReference type="PROSITE" id="PS00018">
    <property type="entry name" value="EF_HAND_1"/>
    <property type="match status" value="2"/>
</dbReference>
<dbReference type="PROSITE" id="PS50330">
    <property type="entry name" value="UIM"/>
    <property type="match status" value="1"/>
</dbReference>
<dbReference type="SMART" id="SM00054">
    <property type="entry name" value="EFh"/>
    <property type="match status" value="3"/>
</dbReference>
<dbReference type="PANTHER" id="PTHR11216:SF54">
    <property type="entry name" value="EPIDERMAL GROWTH FACTOR RECEPTOR SUBSTRATE 15"/>
    <property type="match status" value="1"/>
</dbReference>
<evidence type="ECO:0000256" key="1">
    <source>
        <dbReference type="ARBA" id="ARBA00022723"/>
    </source>
</evidence>